<dbReference type="PROSITE" id="PS51318">
    <property type="entry name" value="TAT"/>
    <property type="match status" value="1"/>
</dbReference>
<evidence type="ECO:0000256" key="4">
    <source>
        <dbReference type="ARBA" id="ARBA00022448"/>
    </source>
</evidence>
<sequence>MKKKKKMNRRQFVKTSLTTAGAAFTAASVGPFVATSFSKAKEINIGYLKATHHAGLFVALEQGFYKDQGLKVKPVLFAGSGDIGAGIVSGALQVGYLGSSPSIGMVCRDVPMSIVSGSAMESSAIVVPYNRPSNIKGVQDLRGKRIGTIRAATADIVVRYKMLKGGIDPFKDATVRNFSHVQDILTGLEKGALDCAILWEPWATHAEALKYAKPAFFSGDIWPRHVCCRMAYNNSWSAQNNDLATKVMIGQVRGFMHIRDHYDDNIKANAKWCGIPEEEVNIVFKEKRQRLNLDLDPEGSQEFAIATKALGIIEKAKFQKDGLNPKWQKQALSKLGLKKLPAEL</sequence>
<dbReference type="InterPro" id="IPR044527">
    <property type="entry name" value="NrtA/CpmA_ABC-bd_dom"/>
</dbReference>
<keyword evidence="8" id="KW-0472">Membrane</keyword>
<evidence type="ECO:0000256" key="6">
    <source>
        <dbReference type="ARBA" id="ARBA00022519"/>
    </source>
</evidence>
<dbReference type="InterPro" id="IPR006311">
    <property type="entry name" value="TAT_signal"/>
</dbReference>
<gene>
    <name evidence="10" type="ORF">MNBD_NITROSPINAE03-1676</name>
</gene>
<dbReference type="EMBL" id="UOGB01000084">
    <property type="protein sequence ID" value="VAX17253.1"/>
    <property type="molecule type" value="Genomic_DNA"/>
</dbReference>
<dbReference type="GO" id="GO:0042597">
    <property type="term" value="C:periplasmic space"/>
    <property type="evidence" value="ECO:0007669"/>
    <property type="project" value="UniProtKB-SubCell"/>
</dbReference>
<keyword evidence="5" id="KW-1003">Cell membrane</keyword>
<evidence type="ECO:0000256" key="9">
    <source>
        <dbReference type="ARBA" id="ARBA00024031"/>
    </source>
</evidence>
<evidence type="ECO:0000256" key="8">
    <source>
        <dbReference type="ARBA" id="ARBA00023136"/>
    </source>
</evidence>
<comment type="subcellular location">
    <subcellularLocation>
        <location evidence="1">Endomembrane system</location>
    </subcellularLocation>
    <subcellularLocation>
        <location evidence="2">Periplasm</location>
    </subcellularLocation>
</comment>
<organism evidence="10">
    <name type="scientific">hydrothermal vent metagenome</name>
    <dbReference type="NCBI Taxonomy" id="652676"/>
    <lineage>
        <taxon>unclassified sequences</taxon>
        <taxon>metagenomes</taxon>
        <taxon>ecological metagenomes</taxon>
    </lineage>
</organism>
<keyword evidence="7" id="KW-0732">Signal</keyword>
<evidence type="ECO:0000256" key="5">
    <source>
        <dbReference type="ARBA" id="ARBA00022475"/>
    </source>
</evidence>
<dbReference type="CDD" id="cd13553">
    <property type="entry name" value="PBP2_NrtA_CpmA_like"/>
    <property type="match status" value="1"/>
</dbReference>
<dbReference type="SUPFAM" id="SSF53850">
    <property type="entry name" value="Periplasmic binding protein-like II"/>
    <property type="match status" value="1"/>
</dbReference>
<evidence type="ECO:0000313" key="10">
    <source>
        <dbReference type="EMBL" id="VAX17253.1"/>
    </source>
</evidence>
<dbReference type="PANTHER" id="PTHR30024:SF47">
    <property type="entry name" value="TAURINE-BINDING PERIPLASMIC PROTEIN"/>
    <property type="match status" value="1"/>
</dbReference>
<name>A0A3B1BY67_9ZZZZ</name>
<evidence type="ECO:0000256" key="3">
    <source>
        <dbReference type="ARBA" id="ARBA00010742"/>
    </source>
</evidence>
<dbReference type="Pfam" id="PF13379">
    <property type="entry name" value="NMT1_2"/>
    <property type="match status" value="1"/>
</dbReference>
<accession>A0A3B1BY67</accession>
<evidence type="ECO:0000256" key="7">
    <source>
        <dbReference type="ARBA" id="ARBA00022729"/>
    </source>
</evidence>
<evidence type="ECO:0008006" key="11">
    <source>
        <dbReference type="Google" id="ProtNLM"/>
    </source>
</evidence>
<keyword evidence="6" id="KW-0997">Cell inner membrane</keyword>
<reference evidence="10" key="1">
    <citation type="submission" date="2018-06" db="EMBL/GenBank/DDBJ databases">
        <authorList>
            <person name="Zhirakovskaya E."/>
        </authorList>
    </citation>
    <scope>NUCLEOTIDE SEQUENCE</scope>
</reference>
<protein>
    <recommendedName>
        <fullName evidence="11">ABC transporter, substrate-binding protein (Cluster 10, nitrate/sulfonate/bicarbonate)</fullName>
    </recommendedName>
</protein>
<dbReference type="AlphaFoldDB" id="A0A3B1BY67"/>
<dbReference type="PANTHER" id="PTHR30024">
    <property type="entry name" value="ALIPHATIC SULFONATES-BINDING PROTEIN-RELATED"/>
    <property type="match status" value="1"/>
</dbReference>
<comment type="similarity">
    <text evidence="3">Belongs to the bacterial solute-binding protein SsuA/TauA family.</text>
</comment>
<comment type="similarity">
    <text evidence="9">Belongs to the CmpA/NrtA family.</text>
</comment>
<dbReference type="Gene3D" id="3.40.190.10">
    <property type="entry name" value="Periplasmic binding protein-like II"/>
    <property type="match status" value="2"/>
</dbReference>
<keyword evidence="4" id="KW-0813">Transport</keyword>
<proteinExistence type="inferred from homology"/>
<dbReference type="GO" id="GO:0012505">
    <property type="term" value="C:endomembrane system"/>
    <property type="evidence" value="ECO:0007669"/>
    <property type="project" value="UniProtKB-SubCell"/>
</dbReference>
<evidence type="ECO:0000256" key="2">
    <source>
        <dbReference type="ARBA" id="ARBA00004418"/>
    </source>
</evidence>
<evidence type="ECO:0000256" key="1">
    <source>
        <dbReference type="ARBA" id="ARBA00004308"/>
    </source>
</evidence>